<accession>A0A9P9WR25</accession>
<evidence type="ECO:0000313" key="4">
    <source>
        <dbReference type="Proteomes" id="UP000829685"/>
    </source>
</evidence>
<dbReference type="Gene3D" id="1.25.40.10">
    <property type="entry name" value="Tetratricopeptide repeat domain"/>
    <property type="match status" value="1"/>
</dbReference>
<name>A0A9P9WR25_9PEZI</name>
<feature type="region of interest" description="Disordered" evidence="2">
    <location>
        <begin position="749"/>
        <end position="772"/>
    </location>
</feature>
<dbReference type="EMBL" id="JAFIMR010000008">
    <property type="protein sequence ID" value="KAI1875495.1"/>
    <property type="molecule type" value="Genomic_DNA"/>
</dbReference>
<protein>
    <recommendedName>
        <fullName evidence="5">Pentatricopeptide repeat domain-containing protein</fullName>
    </recommendedName>
</protein>
<reference evidence="3" key="1">
    <citation type="submission" date="2021-03" db="EMBL/GenBank/DDBJ databases">
        <title>Revisited historic fungal species revealed as producer of novel bioactive compounds through whole genome sequencing and comparative genomics.</title>
        <authorList>
            <person name="Vignolle G.A."/>
            <person name="Hochenegger N."/>
            <person name="Mach R.L."/>
            <person name="Mach-Aigner A.R."/>
            <person name="Javad Rahimi M."/>
            <person name="Salim K.A."/>
            <person name="Chan C.M."/>
            <person name="Lim L.B.L."/>
            <person name="Cai F."/>
            <person name="Druzhinina I.S."/>
            <person name="U'Ren J.M."/>
            <person name="Derntl C."/>
        </authorList>
    </citation>
    <scope>NUCLEOTIDE SEQUENCE</scope>
    <source>
        <strain evidence="3">TUCIM 5799</strain>
    </source>
</reference>
<dbReference type="InterPro" id="IPR011990">
    <property type="entry name" value="TPR-like_helical_dom_sf"/>
</dbReference>
<proteinExistence type="predicted"/>
<evidence type="ECO:0000256" key="2">
    <source>
        <dbReference type="SAM" id="MobiDB-lite"/>
    </source>
</evidence>
<gene>
    <name evidence="3" type="ORF">JX265_004553</name>
</gene>
<organism evidence="3 4">
    <name type="scientific">Neoarthrinium moseri</name>
    <dbReference type="NCBI Taxonomy" id="1658444"/>
    <lineage>
        <taxon>Eukaryota</taxon>
        <taxon>Fungi</taxon>
        <taxon>Dikarya</taxon>
        <taxon>Ascomycota</taxon>
        <taxon>Pezizomycotina</taxon>
        <taxon>Sordariomycetes</taxon>
        <taxon>Xylariomycetidae</taxon>
        <taxon>Amphisphaeriales</taxon>
        <taxon>Apiosporaceae</taxon>
        <taxon>Neoarthrinium</taxon>
    </lineage>
</organism>
<sequence>MSLGVRSVWRARACASTVGGLSLIPRGVPRGQAVVYPRYDPRRHVSTEPASHPVHEALTTRRSTHPPADPADEFQDVFKEAFSGKSQDAPKDEPATRSRSAFRRAVLRRVIKKRSASAEDSALVKPSRFYPSKHEIDRNNRKRRQSQARQVLWTSARVAEGRLGTNWRKVERALSKLTPKFGTIYDFKVTVGRGAADEVRKFLPRSPTSPGRLQESTRAIVRINDVDEADGRLKLTLTGSEHSVRRALLDLLRASGQISAVRVMDSDSEGMLRDLWRRKDTLRSVELLKECDAVPNDRVLTLHREQSPVIALGSRPKRHNYKLSQRADDIARPAIWTKASLEEYVAALVSGVVPMHLMGSLYPPDGPDHQQTVVSLLVELFQSESLRDSISTEALAMSLAYIQEKHLTFRPAARAIFNQAEISNVPMDTRICNLLLEGSSRSGDIDGFDAVLKMMTRRGYHADSESWLQLLMLVEDAKAKREVLRKMKKKGLNRIESTLAKAGRHMAPFELEDALPRLTSIERFVEQQDMKYDPVWLDAVTLNRLLEILGRNEKHAMINDLLGLVSASSRMQPDVVAVNTIITHQRNIRDLMETLCFIGSRWPGTRPNQETYHILFRIAWRIRSPNMLRVIWHYACYDRQAGHKMRHQLNVFYRKEENLGRLSLLKTWEDSILGEQALAALRDGGSNSFSKATYAARWHGERSLSSKPEEPFFSKLAEAREMDRRVHNKIKEGEVIAASVRDALKIEIPFQDHRQRSGHQPEGSEAQDAQEI</sequence>
<keyword evidence="4" id="KW-1185">Reference proteome</keyword>
<dbReference type="PANTHER" id="PTHR47447:SF25">
    <property type="entry name" value="SAP DOMAIN-CONTAINING PROTEIN"/>
    <property type="match status" value="1"/>
</dbReference>
<dbReference type="Proteomes" id="UP000829685">
    <property type="component" value="Unassembled WGS sequence"/>
</dbReference>
<dbReference type="CDD" id="cd00105">
    <property type="entry name" value="KH-I"/>
    <property type="match status" value="1"/>
</dbReference>
<comment type="caution">
    <text evidence="3">The sequence shown here is derived from an EMBL/GenBank/DDBJ whole genome shotgun (WGS) entry which is preliminary data.</text>
</comment>
<evidence type="ECO:0000256" key="1">
    <source>
        <dbReference type="ARBA" id="ARBA00022737"/>
    </source>
</evidence>
<dbReference type="AlphaFoldDB" id="A0A9P9WR25"/>
<evidence type="ECO:0000313" key="3">
    <source>
        <dbReference type="EMBL" id="KAI1875495.1"/>
    </source>
</evidence>
<keyword evidence="1" id="KW-0677">Repeat</keyword>
<dbReference type="PANTHER" id="PTHR47447">
    <property type="entry name" value="OS03G0856100 PROTEIN"/>
    <property type="match status" value="1"/>
</dbReference>
<feature type="region of interest" description="Disordered" evidence="2">
    <location>
        <begin position="43"/>
        <end position="72"/>
    </location>
</feature>
<evidence type="ECO:0008006" key="5">
    <source>
        <dbReference type="Google" id="ProtNLM"/>
    </source>
</evidence>